<gene>
    <name evidence="2" type="ORF">FB467_0885</name>
</gene>
<dbReference type="Pfam" id="PF07704">
    <property type="entry name" value="PSK_trans_fac"/>
    <property type="match status" value="1"/>
</dbReference>
<evidence type="ECO:0000256" key="1">
    <source>
        <dbReference type="ARBA" id="ARBA00022649"/>
    </source>
</evidence>
<reference evidence="2 3" key="1">
    <citation type="submission" date="2019-06" db="EMBL/GenBank/DDBJ databases">
        <title>Sequencing the genomes of 1000 actinobacteria strains.</title>
        <authorList>
            <person name="Klenk H.-P."/>
        </authorList>
    </citation>
    <scope>NUCLEOTIDE SEQUENCE [LARGE SCALE GENOMIC DNA]</scope>
    <source>
        <strain evidence="2 3">DSM 12335</strain>
    </source>
</reference>
<proteinExistence type="predicted"/>
<dbReference type="InterPro" id="IPR011660">
    <property type="entry name" value="VapB-like"/>
</dbReference>
<dbReference type="AlphaFoldDB" id="A0A542YNV4"/>
<dbReference type="RefSeq" id="WP_141784008.1">
    <property type="nucleotide sequence ID" value="NZ_BAAAIK010000003.1"/>
</dbReference>
<sequence>MSLNIKNQRVHDLAREAARRTGTTKTSAIEAALDQYLAGLDAPAAREQRRARVEAVLADIDLRLSDADRAALRRDLEDLYDDQGLPT</sequence>
<accession>A0A542YNV4</accession>
<evidence type="ECO:0000313" key="3">
    <source>
        <dbReference type="Proteomes" id="UP000319516"/>
    </source>
</evidence>
<dbReference type="OrthoDB" id="560250at2"/>
<evidence type="ECO:0000313" key="2">
    <source>
        <dbReference type="EMBL" id="TQL49792.1"/>
    </source>
</evidence>
<dbReference type="EMBL" id="VFOP01000001">
    <property type="protein sequence ID" value="TQL49792.1"/>
    <property type="molecule type" value="Genomic_DNA"/>
</dbReference>
<protein>
    <submittedName>
        <fullName evidence="2">Antitoxin VapB</fullName>
    </submittedName>
</protein>
<keyword evidence="3" id="KW-1185">Reference proteome</keyword>
<keyword evidence="1" id="KW-1277">Toxin-antitoxin system</keyword>
<name>A0A542YNV4_9MICO</name>
<comment type="caution">
    <text evidence="2">The sequence shown here is derived from an EMBL/GenBank/DDBJ whole genome shotgun (WGS) entry which is preliminary data.</text>
</comment>
<dbReference type="Proteomes" id="UP000319516">
    <property type="component" value="Unassembled WGS sequence"/>
</dbReference>
<organism evidence="2 3">
    <name type="scientific">Ornithinicoccus hortensis</name>
    <dbReference type="NCBI Taxonomy" id="82346"/>
    <lineage>
        <taxon>Bacteria</taxon>
        <taxon>Bacillati</taxon>
        <taxon>Actinomycetota</taxon>
        <taxon>Actinomycetes</taxon>
        <taxon>Micrococcales</taxon>
        <taxon>Intrasporangiaceae</taxon>
        <taxon>Ornithinicoccus</taxon>
    </lineage>
</organism>